<sequence>MSTGLARDTGGTVPRGPSLPLPQQPSDGLRVGHPVLIGPELWRGLTEGRRAAGLDATAVLRTAFTEVLGLWSRDPSFTLRERAADGCLLRD</sequence>
<dbReference type="RefSeq" id="WP_164257461.1">
    <property type="nucleotide sequence ID" value="NZ_JAAGMK010000358.1"/>
</dbReference>
<feature type="region of interest" description="Disordered" evidence="1">
    <location>
        <begin position="1"/>
        <end position="32"/>
    </location>
</feature>
<name>A0A6G3SQI5_STRAQ</name>
<protein>
    <submittedName>
        <fullName evidence="2">Uncharacterized protein</fullName>
    </submittedName>
</protein>
<dbReference type="EMBL" id="JAAGMK010000358">
    <property type="protein sequence ID" value="NEB85123.1"/>
    <property type="molecule type" value="Genomic_DNA"/>
</dbReference>
<gene>
    <name evidence="2" type="ORF">G3I43_13170</name>
</gene>
<reference evidence="2" key="1">
    <citation type="submission" date="2020-01" db="EMBL/GenBank/DDBJ databases">
        <title>Insect and environment-associated Actinomycetes.</title>
        <authorList>
            <person name="Currrie C."/>
            <person name="Chevrette M."/>
            <person name="Carlson C."/>
            <person name="Stubbendieck R."/>
            <person name="Wendt-Pienkowski E."/>
        </authorList>
    </citation>
    <scope>NUCLEOTIDE SEQUENCE</scope>
    <source>
        <strain evidence="2">SID505</strain>
    </source>
</reference>
<dbReference type="AlphaFoldDB" id="A0A6G3SQI5"/>
<evidence type="ECO:0000313" key="2">
    <source>
        <dbReference type="EMBL" id="NEB85123.1"/>
    </source>
</evidence>
<organism evidence="2">
    <name type="scientific">Streptomyces anulatus</name>
    <name type="common">Streptomyces chrysomallus</name>
    <dbReference type="NCBI Taxonomy" id="1892"/>
    <lineage>
        <taxon>Bacteria</taxon>
        <taxon>Bacillati</taxon>
        <taxon>Actinomycetota</taxon>
        <taxon>Actinomycetes</taxon>
        <taxon>Kitasatosporales</taxon>
        <taxon>Streptomycetaceae</taxon>
        <taxon>Streptomyces</taxon>
    </lineage>
</organism>
<accession>A0A6G3SQI5</accession>
<feature type="non-terminal residue" evidence="2">
    <location>
        <position position="91"/>
    </location>
</feature>
<evidence type="ECO:0000256" key="1">
    <source>
        <dbReference type="SAM" id="MobiDB-lite"/>
    </source>
</evidence>
<proteinExistence type="predicted"/>
<comment type="caution">
    <text evidence="2">The sequence shown here is derived from an EMBL/GenBank/DDBJ whole genome shotgun (WGS) entry which is preliminary data.</text>
</comment>